<dbReference type="AlphaFoldDB" id="A0A812GYD5"/>
<feature type="domain" description="Rad4 beta-hairpin" evidence="9">
    <location>
        <begin position="182"/>
        <end position="255"/>
    </location>
</feature>
<evidence type="ECO:0000256" key="6">
    <source>
        <dbReference type="SAM" id="Coils"/>
    </source>
</evidence>
<protein>
    <submittedName>
        <fullName evidence="10">RAD4 protein</fullName>
    </submittedName>
</protein>
<sequence>MGPRNDLWDVTRRYTRWSVVCQARGSLTKPWEQMLQTLRLREVESERGWEGLREANSLDQERLKELASKEPLPGSRAAFRHHRLYVLNSQLKQSQIVQSSKPIGLFQGKDPIWRREDVKELLTASKWRQQGRVVRTGERPTKVLRSNSLFASQLFGLWQTEELVVDPEKERAAELPPGFGPIPTTNNYGNIEVKHGLPKGTVHLTDDAVRAAALKLGVEFAPAVTGFQSERGMLKPTISGCVVWERDAEDVLQAAEEERHRLEQVKEAQKRERFKGAWQLLVKHVLLDLYVEKRYGSRNGA</sequence>
<keyword evidence="11" id="KW-1185">Reference proteome</keyword>
<comment type="similarity">
    <text evidence="2">Belongs to the XPC family.</text>
</comment>
<dbReference type="GO" id="GO:0005737">
    <property type="term" value="C:cytoplasm"/>
    <property type="evidence" value="ECO:0007669"/>
    <property type="project" value="TreeGrafter"/>
</dbReference>
<keyword evidence="3" id="KW-0227">DNA damage</keyword>
<dbReference type="GO" id="GO:0006298">
    <property type="term" value="P:mismatch repair"/>
    <property type="evidence" value="ECO:0007669"/>
    <property type="project" value="TreeGrafter"/>
</dbReference>
<evidence type="ECO:0000256" key="4">
    <source>
        <dbReference type="ARBA" id="ARBA00023204"/>
    </source>
</evidence>
<dbReference type="Pfam" id="PF10403">
    <property type="entry name" value="BHD_1"/>
    <property type="match status" value="1"/>
</dbReference>
<comment type="subcellular location">
    <subcellularLocation>
        <location evidence="1">Nucleus</location>
    </subcellularLocation>
</comment>
<dbReference type="Pfam" id="PF10405">
    <property type="entry name" value="BHD_3"/>
    <property type="match status" value="1"/>
</dbReference>
<dbReference type="InterPro" id="IPR018326">
    <property type="entry name" value="Rad4_beta-hairpin_dom1"/>
</dbReference>
<feature type="domain" description="Rad4 beta-hairpin" evidence="7">
    <location>
        <begin position="68"/>
        <end position="119"/>
    </location>
</feature>
<gene>
    <name evidence="10" type="primary">RAD4</name>
    <name evidence="10" type="ORF">SNAT2548_LOCUS1295</name>
</gene>
<evidence type="ECO:0000256" key="1">
    <source>
        <dbReference type="ARBA" id="ARBA00004123"/>
    </source>
</evidence>
<dbReference type="SMART" id="SM01031">
    <property type="entry name" value="BHD_2"/>
    <property type="match status" value="1"/>
</dbReference>
<dbReference type="PANTHER" id="PTHR12135:SF0">
    <property type="entry name" value="DNA REPAIR PROTEIN COMPLEMENTING XP-C CELLS"/>
    <property type="match status" value="1"/>
</dbReference>
<dbReference type="Gene3D" id="3.30.70.2460">
    <property type="entry name" value="Rad4, beta-hairpin domain BHD3"/>
    <property type="match status" value="1"/>
</dbReference>
<dbReference type="InterPro" id="IPR042488">
    <property type="entry name" value="Rad4_BHD3_sf"/>
</dbReference>
<dbReference type="InterPro" id="IPR018328">
    <property type="entry name" value="Rad4_beta-hairpin_dom3"/>
</dbReference>
<name>A0A812GYD5_9DINO</name>
<dbReference type="InterPro" id="IPR004583">
    <property type="entry name" value="DNA_repair_Rad4"/>
</dbReference>
<evidence type="ECO:0000313" key="11">
    <source>
        <dbReference type="Proteomes" id="UP000604046"/>
    </source>
</evidence>
<reference evidence="10" key="1">
    <citation type="submission" date="2021-02" db="EMBL/GenBank/DDBJ databases">
        <authorList>
            <person name="Dougan E. K."/>
            <person name="Rhodes N."/>
            <person name="Thang M."/>
            <person name="Chan C."/>
        </authorList>
    </citation>
    <scope>NUCLEOTIDE SEQUENCE</scope>
</reference>
<evidence type="ECO:0000259" key="9">
    <source>
        <dbReference type="SMART" id="SM01032"/>
    </source>
</evidence>
<feature type="domain" description="Rad4 beta-hairpin" evidence="8">
    <location>
        <begin position="121"/>
        <end position="167"/>
    </location>
</feature>
<dbReference type="GO" id="GO:0003684">
    <property type="term" value="F:damaged DNA binding"/>
    <property type="evidence" value="ECO:0007669"/>
    <property type="project" value="InterPro"/>
</dbReference>
<evidence type="ECO:0000256" key="2">
    <source>
        <dbReference type="ARBA" id="ARBA00009525"/>
    </source>
</evidence>
<organism evidence="10 11">
    <name type="scientific">Symbiodinium natans</name>
    <dbReference type="NCBI Taxonomy" id="878477"/>
    <lineage>
        <taxon>Eukaryota</taxon>
        <taxon>Sar</taxon>
        <taxon>Alveolata</taxon>
        <taxon>Dinophyceae</taxon>
        <taxon>Suessiales</taxon>
        <taxon>Symbiodiniaceae</taxon>
        <taxon>Symbiodinium</taxon>
    </lineage>
</organism>
<accession>A0A812GYD5</accession>
<evidence type="ECO:0000256" key="3">
    <source>
        <dbReference type="ARBA" id="ARBA00022763"/>
    </source>
</evidence>
<comment type="caution">
    <text evidence="10">The sequence shown here is derived from an EMBL/GenBank/DDBJ whole genome shotgun (WGS) entry which is preliminary data.</text>
</comment>
<evidence type="ECO:0000259" key="7">
    <source>
        <dbReference type="SMART" id="SM01030"/>
    </source>
</evidence>
<evidence type="ECO:0000313" key="10">
    <source>
        <dbReference type="EMBL" id="CAE6943102.1"/>
    </source>
</evidence>
<dbReference type="OrthoDB" id="340039at2759"/>
<evidence type="ECO:0000256" key="5">
    <source>
        <dbReference type="ARBA" id="ARBA00023242"/>
    </source>
</evidence>
<keyword evidence="4" id="KW-0234">DNA repair</keyword>
<dbReference type="Gene3D" id="2.20.20.110">
    <property type="entry name" value="Rad4, beta-hairpin domain BHD1"/>
    <property type="match status" value="1"/>
</dbReference>
<dbReference type="EMBL" id="CAJNDS010000069">
    <property type="protein sequence ID" value="CAE6943102.1"/>
    <property type="molecule type" value="Genomic_DNA"/>
</dbReference>
<dbReference type="GO" id="GO:0071942">
    <property type="term" value="C:XPC complex"/>
    <property type="evidence" value="ECO:0007669"/>
    <property type="project" value="TreeGrafter"/>
</dbReference>
<proteinExistence type="inferred from homology"/>
<keyword evidence="5" id="KW-0539">Nucleus</keyword>
<dbReference type="GO" id="GO:0000111">
    <property type="term" value="C:nucleotide-excision repair factor 2 complex"/>
    <property type="evidence" value="ECO:0007669"/>
    <property type="project" value="TreeGrafter"/>
</dbReference>
<dbReference type="GO" id="GO:0006289">
    <property type="term" value="P:nucleotide-excision repair"/>
    <property type="evidence" value="ECO:0007669"/>
    <property type="project" value="InterPro"/>
</dbReference>
<dbReference type="SMART" id="SM01032">
    <property type="entry name" value="BHD_3"/>
    <property type="match status" value="1"/>
</dbReference>
<dbReference type="GO" id="GO:0003697">
    <property type="term" value="F:single-stranded DNA binding"/>
    <property type="evidence" value="ECO:0007669"/>
    <property type="project" value="TreeGrafter"/>
</dbReference>
<keyword evidence="6" id="KW-0175">Coiled coil</keyword>
<evidence type="ECO:0000259" key="8">
    <source>
        <dbReference type="SMART" id="SM01031"/>
    </source>
</evidence>
<dbReference type="Proteomes" id="UP000604046">
    <property type="component" value="Unassembled WGS sequence"/>
</dbReference>
<dbReference type="InterPro" id="IPR018327">
    <property type="entry name" value="BHD_2"/>
</dbReference>
<dbReference type="SMART" id="SM01030">
    <property type="entry name" value="BHD_1"/>
    <property type="match status" value="1"/>
</dbReference>
<feature type="coiled-coil region" evidence="6">
    <location>
        <begin position="245"/>
        <end position="272"/>
    </location>
</feature>
<dbReference type="PANTHER" id="PTHR12135">
    <property type="entry name" value="DNA REPAIR PROTEIN XP-C / RAD4"/>
    <property type="match status" value="1"/>
</dbReference>